<feature type="domain" description="PPM-type phosphatase" evidence="2">
    <location>
        <begin position="11"/>
        <end position="239"/>
    </location>
</feature>
<evidence type="ECO:0000313" key="3">
    <source>
        <dbReference type="EMBL" id="QKG20367.1"/>
    </source>
</evidence>
<dbReference type="PROSITE" id="PS51746">
    <property type="entry name" value="PPM_2"/>
    <property type="match status" value="1"/>
</dbReference>
<proteinExistence type="predicted"/>
<dbReference type="AlphaFoldDB" id="A0A7D4A4I6"/>
<evidence type="ECO:0000313" key="4">
    <source>
        <dbReference type="Proteomes" id="UP000501240"/>
    </source>
</evidence>
<feature type="compositionally biased region" description="Low complexity" evidence="1">
    <location>
        <begin position="260"/>
        <end position="276"/>
    </location>
</feature>
<dbReference type="EMBL" id="CP053892">
    <property type="protein sequence ID" value="QKG20367.1"/>
    <property type="molecule type" value="Genomic_DNA"/>
</dbReference>
<dbReference type="InterPro" id="IPR001932">
    <property type="entry name" value="PPM-type_phosphatase-like_dom"/>
</dbReference>
<dbReference type="Proteomes" id="UP000501240">
    <property type="component" value="Chromosome"/>
</dbReference>
<feature type="region of interest" description="Disordered" evidence="1">
    <location>
        <begin position="260"/>
        <end position="287"/>
    </location>
</feature>
<reference evidence="3 4" key="1">
    <citation type="submission" date="2020-05" db="EMBL/GenBank/DDBJ databases">
        <title>Actinomadura verrucosospora NRRL-B18236 (PFL_A860) Genome sequencing and assembly.</title>
        <authorList>
            <person name="Samborskyy M."/>
        </authorList>
    </citation>
    <scope>NUCLEOTIDE SEQUENCE [LARGE SCALE GENOMIC DNA]</scope>
    <source>
        <strain evidence="3 4">NRRL:B18236</strain>
    </source>
</reference>
<evidence type="ECO:0000259" key="2">
    <source>
        <dbReference type="PROSITE" id="PS51746"/>
    </source>
</evidence>
<protein>
    <submittedName>
        <fullName evidence="3">Magnesium or manganese-dependent protein phosphatase</fullName>
        <ecNumber evidence="3">3.1.3.16</ecNumber>
    </submittedName>
</protein>
<evidence type="ECO:0000256" key="1">
    <source>
        <dbReference type="SAM" id="MobiDB-lite"/>
    </source>
</evidence>
<name>A0A7D4A4I6_ACTVE</name>
<keyword evidence="4" id="KW-1185">Reference proteome</keyword>
<dbReference type="Pfam" id="PF13672">
    <property type="entry name" value="PP2C_2"/>
    <property type="match status" value="1"/>
</dbReference>
<dbReference type="InterPro" id="IPR036457">
    <property type="entry name" value="PPM-type-like_dom_sf"/>
</dbReference>
<dbReference type="Gene3D" id="3.60.40.10">
    <property type="entry name" value="PPM-type phosphatase domain"/>
    <property type="match status" value="1"/>
</dbReference>
<feature type="compositionally biased region" description="Pro residues" evidence="1">
    <location>
        <begin position="278"/>
        <end position="287"/>
    </location>
</feature>
<sequence length="287" mass="28776">MLAYMEHLWLRYAAGTDIGRRRRVNEDSAFAGPALLAVADGMGGHPHGDVASAAAITAVAGPPAGRDPAAALAAAVARASARLEELAAGDPELHGMGTTLTAMAWDGAGFAVAHIGDSRAYLLRGGDLFQITRDHTIVQTLVDGGRITPGEAADHPRASMLVRALQTGGDQRPDLFRQDAAPGDRYLLCSDGVSGFVPAGAIRDALAGAARPDDAVARLIALADAAGGLDNITCVVADAVAGPPDPADPPGRVPLLVGAVARPGGRGAAPGPAAGPTVPDPSPGSAR</sequence>
<dbReference type="SUPFAM" id="SSF81606">
    <property type="entry name" value="PP2C-like"/>
    <property type="match status" value="1"/>
</dbReference>
<dbReference type="EC" id="3.1.3.16" evidence="3"/>
<dbReference type="CDD" id="cd00143">
    <property type="entry name" value="PP2Cc"/>
    <property type="match status" value="1"/>
</dbReference>
<organism evidence="3 4">
    <name type="scientific">Actinomadura verrucosospora</name>
    <dbReference type="NCBI Taxonomy" id="46165"/>
    <lineage>
        <taxon>Bacteria</taxon>
        <taxon>Bacillati</taxon>
        <taxon>Actinomycetota</taxon>
        <taxon>Actinomycetes</taxon>
        <taxon>Streptosporangiales</taxon>
        <taxon>Thermomonosporaceae</taxon>
        <taxon>Actinomadura</taxon>
    </lineage>
</organism>
<gene>
    <name evidence="3" type="ORF">ACTIVE_2005</name>
</gene>
<dbReference type="SMART" id="SM00332">
    <property type="entry name" value="PP2Cc"/>
    <property type="match status" value="1"/>
</dbReference>
<keyword evidence="3" id="KW-0378">Hydrolase</keyword>
<dbReference type="GO" id="GO:0004722">
    <property type="term" value="F:protein serine/threonine phosphatase activity"/>
    <property type="evidence" value="ECO:0007669"/>
    <property type="project" value="UniProtKB-EC"/>
</dbReference>
<accession>A0A7D4A4I6</accession>
<dbReference type="SMART" id="SM00331">
    <property type="entry name" value="PP2C_SIG"/>
    <property type="match status" value="1"/>
</dbReference>